<reference evidence="1" key="1">
    <citation type="submission" date="2016-11" db="EMBL/GenBank/DDBJ databases">
        <title>The genome of Nicotiana attenuata.</title>
        <authorList>
            <person name="Xu S."/>
            <person name="Brockmoeller T."/>
            <person name="Gaquerel E."/>
            <person name="Navarro A."/>
            <person name="Kuhl H."/>
            <person name="Gase K."/>
            <person name="Ling Z."/>
            <person name="Zhou W."/>
            <person name="Kreitzer C."/>
            <person name="Stanke M."/>
            <person name="Tang H."/>
            <person name="Lyons E."/>
            <person name="Pandey P."/>
            <person name="Pandey S.P."/>
            <person name="Timmermann B."/>
            <person name="Baldwin I.T."/>
        </authorList>
    </citation>
    <scope>NUCLEOTIDE SEQUENCE [LARGE SCALE GENOMIC DNA]</scope>
    <source>
        <strain evidence="1">UT</strain>
    </source>
</reference>
<dbReference type="PANTHER" id="PTHR45786">
    <property type="entry name" value="DNA BINDING PROTEIN-LIKE"/>
    <property type="match status" value="1"/>
</dbReference>
<evidence type="ECO:0000313" key="2">
    <source>
        <dbReference type="Proteomes" id="UP000187609"/>
    </source>
</evidence>
<sequence>MLDEQNVLTKSFRMVRDKFHEDTHSNFRLRLIGKRNYDGRRYNLPSISEVAALVVGDFDVSRCDRDIIVETQSGHIQRINELNAAYLGLQYPLLFPFGEDSYREDIPLNGNDESTGGRHFVSMREYFAYKIQERKGEVPTIVNSRRLFQ</sequence>
<feature type="non-terminal residue" evidence="1">
    <location>
        <position position="149"/>
    </location>
</feature>
<dbReference type="PANTHER" id="PTHR45786:SF66">
    <property type="entry name" value="HOOK MOTIF PROTEIN, PUTATIVE-RELATED"/>
    <property type="match status" value="1"/>
</dbReference>
<protein>
    <recommendedName>
        <fullName evidence="3">Helitron helicase-like domain-containing protein</fullName>
    </recommendedName>
</protein>
<evidence type="ECO:0008006" key="3">
    <source>
        <dbReference type="Google" id="ProtNLM"/>
    </source>
</evidence>
<dbReference type="OMA" id="HISHGHV"/>
<accession>A0A1J6KHW3</accession>
<dbReference type="EMBL" id="MJEQ01014754">
    <property type="protein sequence ID" value="OIT18897.1"/>
    <property type="molecule type" value="Genomic_DNA"/>
</dbReference>
<organism evidence="1 2">
    <name type="scientific">Nicotiana attenuata</name>
    <name type="common">Coyote tobacco</name>
    <dbReference type="NCBI Taxonomy" id="49451"/>
    <lineage>
        <taxon>Eukaryota</taxon>
        <taxon>Viridiplantae</taxon>
        <taxon>Streptophyta</taxon>
        <taxon>Embryophyta</taxon>
        <taxon>Tracheophyta</taxon>
        <taxon>Spermatophyta</taxon>
        <taxon>Magnoliopsida</taxon>
        <taxon>eudicotyledons</taxon>
        <taxon>Gunneridae</taxon>
        <taxon>Pentapetalae</taxon>
        <taxon>asterids</taxon>
        <taxon>lamiids</taxon>
        <taxon>Solanales</taxon>
        <taxon>Solanaceae</taxon>
        <taxon>Nicotianoideae</taxon>
        <taxon>Nicotianeae</taxon>
        <taxon>Nicotiana</taxon>
    </lineage>
</organism>
<gene>
    <name evidence="1" type="ORF">A4A49_65786</name>
</gene>
<name>A0A1J6KHW3_NICAT</name>
<proteinExistence type="predicted"/>
<dbReference type="STRING" id="49451.A0A1J6KHW3"/>
<dbReference type="Proteomes" id="UP000187609">
    <property type="component" value="Unassembled WGS sequence"/>
</dbReference>
<keyword evidence="2" id="KW-1185">Reference proteome</keyword>
<comment type="caution">
    <text evidence="1">The sequence shown here is derived from an EMBL/GenBank/DDBJ whole genome shotgun (WGS) entry which is preliminary data.</text>
</comment>
<evidence type="ECO:0000313" key="1">
    <source>
        <dbReference type="EMBL" id="OIT18897.1"/>
    </source>
</evidence>
<dbReference type="Gramene" id="OIT18897">
    <property type="protein sequence ID" value="OIT18897"/>
    <property type="gene ID" value="A4A49_65786"/>
</dbReference>
<dbReference type="AlphaFoldDB" id="A0A1J6KHW3"/>